<dbReference type="InterPro" id="IPR002104">
    <property type="entry name" value="Integrase_catalytic"/>
</dbReference>
<gene>
    <name evidence="7" type="ORF">HNP84_010302</name>
</gene>
<dbReference type="AlphaFoldDB" id="A0A840PGJ5"/>
<evidence type="ECO:0000259" key="6">
    <source>
        <dbReference type="PROSITE" id="PS51900"/>
    </source>
</evidence>
<evidence type="ECO:0000256" key="3">
    <source>
        <dbReference type="ARBA" id="ARBA00023172"/>
    </source>
</evidence>
<dbReference type="InterPro" id="IPR013762">
    <property type="entry name" value="Integrase-like_cat_sf"/>
</dbReference>
<dbReference type="RefSeq" id="WP_312927483.1">
    <property type="nucleotide sequence ID" value="NZ_BAABIX010000080.1"/>
</dbReference>
<dbReference type="Gene3D" id="1.10.443.10">
    <property type="entry name" value="Intergrase catalytic core"/>
    <property type="match status" value="1"/>
</dbReference>
<evidence type="ECO:0000259" key="5">
    <source>
        <dbReference type="PROSITE" id="PS51898"/>
    </source>
</evidence>
<sequence>MASIEKRSTKRDGLHYRVRWQLGGTRSGAWQSETFKQKAAAVTFKLAVEACGHYWPENWIRGSGWAPAPGERDTPPPSPAVEPALFADYAQRFLAGLSGIEERTRHDYQRDLKNHILPTFGALDLRDESGTFDRLTVSAWVNTLHRGIPDPDNPRQWRRRPLAPKTIQNLHGLLYTILQSAVEAVPPIRTSNPAARTRLPRLDDGEGDEEMIFLTEQEFLLLRACAKPDVRDMLTVFVGTGLRYAELAALQVRDIEPFARPVPTLRVRRAWKRQPDNTFKLGPPKTKQSRRTIALSPMVMDAIAPNIAGKYPEEFVFKSPTGSWWRHSSFYDRRWIPAVEDAISRGLTKRPRIHDLRHTHVAWLISDNIPMAAIQRRMGHKSITTTIDRYGHLLPYVDQDLIDSIDRALGGGARPLRSIA</sequence>
<dbReference type="InterPro" id="IPR044068">
    <property type="entry name" value="CB"/>
</dbReference>
<dbReference type="EMBL" id="JACHGN010000046">
    <property type="protein sequence ID" value="MBB5140534.1"/>
    <property type="molecule type" value="Genomic_DNA"/>
</dbReference>
<evidence type="ECO:0000313" key="7">
    <source>
        <dbReference type="EMBL" id="MBB5140534.1"/>
    </source>
</evidence>
<accession>A0A840PGJ5</accession>
<dbReference type="GO" id="GO:0003677">
    <property type="term" value="F:DNA binding"/>
    <property type="evidence" value="ECO:0007669"/>
    <property type="project" value="UniProtKB-UniRule"/>
</dbReference>
<dbReference type="CDD" id="cd01189">
    <property type="entry name" value="INT_ICEBs1_C_like"/>
    <property type="match status" value="1"/>
</dbReference>
<proteinExistence type="inferred from homology"/>
<keyword evidence="2 4" id="KW-0238">DNA-binding</keyword>
<evidence type="ECO:0000256" key="1">
    <source>
        <dbReference type="ARBA" id="ARBA00008857"/>
    </source>
</evidence>
<dbReference type="InterPro" id="IPR011010">
    <property type="entry name" value="DNA_brk_join_enz"/>
</dbReference>
<keyword evidence="3" id="KW-0233">DNA recombination</keyword>
<dbReference type="PANTHER" id="PTHR30349">
    <property type="entry name" value="PHAGE INTEGRASE-RELATED"/>
    <property type="match status" value="1"/>
</dbReference>
<evidence type="ECO:0000313" key="8">
    <source>
        <dbReference type="Proteomes" id="UP000578449"/>
    </source>
</evidence>
<evidence type="ECO:0000256" key="4">
    <source>
        <dbReference type="PROSITE-ProRule" id="PRU01248"/>
    </source>
</evidence>
<reference evidence="7 8" key="1">
    <citation type="submission" date="2020-08" db="EMBL/GenBank/DDBJ databases">
        <title>Genomic Encyclopedia of Type Strains, Phase IV (KMG-IV): sequencing the most valuable type-strain genomes for metagenomic binning, comparative biology and taxonomic classification.</title>
        <authorList>
            <person name="Goeker M."/>
        </authorList>
    </citation>
    <scope>NUCLEOTIDE SEQUENCE [LARGE SCALE GENOMIC DNA]</scope>
    <source>
        <strain evidence="7 8">DSM 45615</strain>
    </source>
</reference>
<dbReference type="Pfam" id="PF00589">
    <property type="entry name" value="Phage_integrase"/>
    <property type="match status" value="1"/>
</dbReference>
<organism evidence="7 8">
    <name type="scientific">Thermocatellispora tengchongensis</name>
    <dbReference type="NCBI Taxonomy" id="1073253"/>
    <lineage>
        <taxon>Bacteria</taxon>
        <taxon>Bacillati</taxon>
        <taxon>Actinomycetota</taxon>
        <taxon>Actinomycetes</taxon>
        <taxon>Streptosporangiales</taxon>
        <taxon>Streptosporangiaceae</taxon>
        <taxon>Thermocatellispora</taxon>
    </lineage>
</organism>
<dbReference type="GO" id="GO:0006310">
    <property type="term" value="P:DNA recombination"/>
    <property type="evidence" value="ECO:0007669"/>
    <property type="project" value="UniProtKB-KW"/>
</dbReference>
<comment type="similarity">
    <text evidence="1">Belongs to the 'phage' integrase family.</text>
</comment>
<evidence type="ECO:0000256" key="2">
    <source>
        <dbReference type="ARBA" id="ARBA00023125"/>
    </source>
</evidence>
<dbReference type="PROSITE" id="PS51900">
    <property type="entry name" value="CB"/>
    <property type="match status" value="1"/>
</dbReference>
<keyword evidence="8" id="KW-1185">Reference proteome</keyword>
<dbReference type="Gene3D" id="1.10.150.130">
    <property type="match status" value="1"/>
</dbReference>
<dbReference type="PROSITE" id="PS51898">
    <property type="entry name" value="TYR_RECOMBINASE"/>
    <property type="match status" value="1"/>
</dbReference>
<name>A0A840PGJ5_9ACTN</name>
<feature type="domain" description="Tyr recombinase" evidence="5">
    <location>
        <begin position="209"/>
        <end position="406"/>
    </location>
</feature>
<dbReference type="PANTHER" id="PTHR30349:SF64">
    <property type="entry name" value="PROPHAGE INTEGRASE INTD-RELATED"/>
    <property type="match status" value="1"/>
</dbReference>
<protein>
    <submittedName>
        <fullName evidence="7">Integrase</fullName>
    </submittedName>
</protein>
<dbReference type="Proteomes" id="UP000578449">
    <property type="component" value="Unassembled WGS sequence"/>
</dbReference>
<dbReference type="InterPro" id="IPR010998">
    <property type="entry name" value="Integrase_recombinase_N"/>
</dbReference>
<dbReference type="InterPro" id="IPR050090">
    <property type="entry name" value="Tyrosine_recombinase_XerCD"/>
</dbReference>
<comment type="caution">
    <text evidence="7">The sequence shown here is derived from an EMBL/GenBank/DDBJ whole genome shotgun (WGS) entry which is preliminary data.</text>
</comment>
<dbReference type="GO" id="GO:0015074">
    <property type="term" value="P:DNA integration"/>
    <property type="evidence" value="ECO:0007669"/>
    <property type="project" value="InterPro"/>
</dbReference>
<feature type="domain" description="Core-binding (CB)" evidence="6">
    <location>
        <begin position="84"/>
        <end position="182"/>
    </location>
</feature>
<dbReference type="SUPFAM" id="SSF56349">
    <property type="entry name" value="DNA breaking-rejoining enzymes"/>
    <property type="match status" value="1"/>
</dbReference>